<feature type="domain" description="AsmA" evidence="1">
    <location>
        <begin position="5"/>
        <end position="113"/>
    </location>
</feature>
<dbReference type="RefSeq" id="WP_188897326.1">
    <property type="nucleotide sequence ID" value="NZ_BMKS01000001.1"/>
</dbReference>
<dbReference type="PANTHER" id="PTHR30441">
    <property type="entry name" value="DUF748 DOMAIN-CONTAINING PROTEIN"/>
    <property type="match status" value="1"/>
</dbReference>
<keyword evidence="3" id="KW-1185">Reference proteome</keyword>
<protein>
    <recommendedName>
        <fullName evidence="1">AsmA domain-containing protein</fullName>
    </recommendedName>
</protein>
<dbReference type="PANTHER" id="PTHR30441:SF4">
    <property type="entry name" value="PROTEIN ASMA"/>
    <property type="match status" value="1"/>
</dbReference>
<proteinExistence type="predicted"/>
<dbReference type="GO" id="GO:0005886">
    <property type="term" value="C:plasma membrane"/>
    <property type="evidence" value="ECO:0007669"/>
    <property type="project" value="TreeGrafter"/>
</dbReference>
<comment type="caution">
    <text evidence="2">The sequence shown here is derived from an EMBL/GenBank/DDBJ whole genome shotgun (WGS) entry which is preliminary data.</text>
</comment>
<sequence>MTRRLVLGLALLLAALGGALWLGPRFVDWEAQRPRLAAMAAVRLGRAVAIEGDLRLALLPQPRIEASRVRVGTAGDDIDVAARTMRLRLDLGALLAGRIEPREIALVGAEIRLPWPPATTLALRPPPWLLALDARIEEGRVRIGEAVLEDVAARLSAGGALEAVEVEGRFAFRGMPTRFAAVLGRPGYDGVSTLDLTLGAAGATATARGALLPEGGFEGRVEAAGEDLAALLPAPRGPFRGSGRLIARAELIAADEIVLDLAGVPARGAAALRLLPRPRLDIALAASRLDLDAWIAALRAAVGRPAMPTSLDLSAEAASFRGVALRRLRGAATLEDERLTLTDVSALLPGETIVELAGASAARRLELALHFQGANLRQTLLAFGVPLGGTDPSRPGAGEGRLRLVLEESQASIADLAATIDGARVSGAGVLRFAGPRPAIGAGLSFDRLALDGLVPEGLGWADLAAALGRLDANLRIAAEHVAWRGVAAERTTLDAALEGGRLVLRRLSGHVAGADLTVSGAVAPEGGNGNAGPTLRLSDFSLEATAANAAGIAALLPGDWPDRTRLAAQPLALRLSGGGPAEALALRGEAELGELRVEAAGTLNARAPRFAGTLALRHPGAPRFLAEGLGLGGVEWLGEGSLSLVASGLVAAPSGVAAEYLDLTLAGLRGRWHQFALALDRAAPRPKLTGRFLAERIVLPPLRWHGTEPLGLALLDRLDAELAVEAALVEIPGAPALEAVEARAVRLAAGRLEVEGLRARLGGGTVQGALAVRGGAAEPPAVSAALRLEGATIAGPLFGLPVLDLTAGHAEGELRVNGRGHSPAALLATLEGELRLAVRNGVMVGFDLGALVAASAEEAPEAAEEAVRRALGVSDGPGGGATAFERLEVAARLLDGRAVLEQARLGGEGGTAASASGAIDLARGALDLQIAARPAQAEAPDIGLRLSGNLADPRRLAETSAWARWRAERG</sequence>
<evidence type="ECO:0000313" key="2">
    <source>
        <dbReference type="EMBL" id="GGG16395.1"/>
    </source>
</evidence>
<reference evidence="2 3" key="1">
    <citation type="journal article" date="2014" name="Int. J. Syst. Evol. Microbiol.">
        <title>Complete genome sequence of Corynebacterium casei LMG S-19264T (=DSM 44701T), isolated from a smear-ripened cheese.</title>
        <authorList>
            <consortium name="US DOE Joint Genome Institute (JGI-PGF)"/>
            <person name="Walter F."/>
            <person name="Albersmeier A."/>
            <person name="Kalinowski J."/>
            <person name="Ruckert C."/>
        </authorList>
    </citation>
    <scope>NUCLEOTIDE SEQUENCE [LARGE SCALE GENOMIC DNA]</scope>
    <source>
        <strain evidence="2 3">CGMCC 1.16330</strain>
    </source>
</reference>
<evidence type="ECO:0000313" key="3">
    <source>
        <dbReference type="Proteomes" id="UP000597507"/>
    </source>
</evidence>
<dbReference type="Pfam" id="PF05170">
    <property type="entry name" value="AsmA"/>
    <property type="match status" value="2"/>
</dbReference>
<dbReference type="InterPro" id="IPR052894">
    <property type="entry name" value="AsmA-related"/>
</dbReference>
<organism evidence="2 3">
    <name type="scientific">Caldovatus sediminis</name>
    <dbReference type="NCBI Taxonomy" id="2041189"/>
    <lineage>
        <taxon>Bacteria</taxon>
        <taxon>Pseudomonadati</taxon>
        <taxon>Pseudomonadota</taxon>
        <taxon>Alphaproteobacteria</taxon>
        <taxon>Acetobacterales</taxon>
        <taxon>Roseomonadaceae</taxon>
        <taxon>Caldovatus</taxon>
    </lineage>
</organism>
<dbReference type="GO" id="GO:0090313">
    <property type="term" value="P:regulation of protein targeting to membrane"/>
    <property type="evidence" value="ECO:0007669"/>
    <property type="project" value="TreeGrafter"/>
</dbReference>
<evidence type="ECO:0000259" key="1">
    <source>
        <dbReference type="Pfam" id="PF05170"/>
    </source>
</evidence>
<dbReference type="Proteomes" id="UP000597507">
    <property type="component" value="Unassembled WGS sequence"/>
</dbReference>
<dbReference type="InterPro" id="IPR007844">
    <property type="entry name" value="AsmA"/>
</dbReference>
<feature type="domain" description="AsmA" evidence="1">
    <location>
        <begin position="720"/>
        <end position="899"/>
    </location>
</feature>
<dbReference type="AlphaFoldDB" id="A0A8J2Z7A5"/>
<gene>
    <name evidence="2" type="ORF">GCM10010964_00860</name>
</gene>
<accession>A0A8J2Z7A5</accession>
<dbReference type="EMBL" id="BMKS01000001">
    <property type="protein sequence ID" value="GGG16395.1"/>
    <property type="molecule type" value="Genomic_DNA"/>
</dbReference>
<name>A0A8J2Z7A5_9PROT</name>